<evidence type="ECO:0000256" key="3">
    <source>
        <dbReference type="ARBA" id="ARBA00022448"/>
    </source>
</evidence>
<feature type="region of interest" description="Disordered" evidence="8">
    <location>
        <begin position="33"/>
        <end position="62"/>
    </location>
</feature>
<protein>
    <submittedName>
        <fullName evidence="10">Peptide transporter PTR2-A</fullName>
    </submittedName>
</protein>
<feature type="transmembrane region" description="Helical" evidence="9">
    <location>
        <begin position="245"/>
        <end position="266"/>
    </location>
</feature>
<evidence type="ECO:0000256" key="2">
    <source>
        <dbReference type="ARBA" id="ARBA00005982"/>
    </source>
</evidence>
<dbReference type="InterPro" id="IPR000109">
    <property type="entry name" value="POT_fam"/>
</dbReference>
<accession>A0A9P9ID00</accession>
<proteinExistence type="inferred from homology"/>
<feature type="transmembrane region" description="Helical" evidence="9">
    <location>
        <begin position="521"/>
        <end position="542"/>
    </location>
</feature>
<dbReference type="InterPro" id="IPR036259">
    <property type="entry name" value="MFS_trans_sf"/>
</dbReference>
<comment type="caution">
    <text evidence="10">The sequence shown here is derived from an EMBL/GenBank/DDBJ whole genome shotgun (WGS) entry which is preliminary data.</text>
</comment>
<organism evidence="10 11">
    <name type="scientific">Dendryphion nanum</name>
    <dbReference type="NCBI Taxonomy" id="256645"/>
    <lineage>
        <taxon>Eukaryota</taxon>
        <taxon>Fungi</taxon>
        <taxon>Dikarya</taxon>
        <taxon>Ascomycota</taxon>
        <taxon>Pezizomycotina</taxon>
        <taxon>Dothideomycetes</taxon>
        <taxon>Pleosporomycetidae</taxon>
        <taxon>Pleosporales</taxon>
        <taxon>Torulaceae</taxon>
        <taxon>Dendryphion</taxon>
    </lineage>
</organism>
<feature type="transmembrane region" description="Helical" evidence="9">
    <location>
        <begin position="134"/>
        <end position="150"/>
    </location>
</feature>
<dbReference type="PROSITE" id="PS01022">
    <property type="entry name" value="PTR2_1"/>
    <property type="match status" value="1"/>
</dbReference>
<evidence type="ECO:0000256" key="8">
    <source>
        <dbReference type="SAM" id="MobiDB-lite"/>
    </source>
</evidence>
<dbReference type="SUPFAM" id="SSF103473">
    <property type="entry name" value="MFS general substrate transporter"/>
    <property type="match status" value="1"/>
</dbReference>
<feature type="transmembrane region" description="Helical" evidence="9">
    <location>
        <begin position="162"/>
        <end position="181"/>
    </location>
</feature>
<keyword evidence="4 7" id="KW-0812">Transmembrane</keyword>
<dbReference type="OrthoDB" id="8904098at2759"/>
<evidence type="ECO:0000256" key="4">
    <source>
        <dbReference type="ARBA" id="ARBA00022692"/>
    </source>
</evidence>
<evidence type="ECO:0000256" key="7">
    <source>
        <dbReference type="RuleBase" id="RU003755"/>
    </source>
</evidence>
<dbReference type="Pfam" id="PF00854">
    <property type="entry name" value="PTR2"/>
    <property type="match status" value="1"/>
</dbReference>
<dbReference type="PANTHER" id="PTHR11654">
    <property type="entry name" value="OLIGOPEPTIDE TRANSPORTER-RELATED"/>
    <property type="match status" value="1"/>
</dbReference>
<dbReference type="EMBL" id="JAGMWT010000016">
    <property type="protein sequence ID" value="KAH7115234.1"/>
    <property type="molecule type" value="Genomic_DNA"/>
</dbReference>
<comment type="subcellular location">
    <subcellularLocation>
        <location evidence="1 7">Membrane</location>
        <topology evidence="1 7">Multi-pass membrane protein</topology>
    </subcellularLocation>
</comment>
<dbReference type="AlphaFoldDB" id="A0A9P9ID00"/>
<feature type="compositionally biased region" description="Basic and acidic residues" evidence="8">
    <location>
        <begin position="33"/>
        <end position="57"/>
    </location>
</feature>
<dbReference type="PROSITE" id="PS01023">
    <property type="entry name" value="PTR2_2"/>
    <property type="match status" value="1"/>
</dbReference>
<gene>
    <name evidence="10" type="ORF">B0J11DRAFT_128153</name>
</gene>
<feature type="transmembrane region" description="Helical" evidence="9">
    <location>
        <begin position="354"/>
        <end position="374"/>
    </location>
</feature>
<keyword evidence="3 7" id="KW-0813">Transport</keyword>
<feature type="transmembrane region" description="Helical" evidence="9">
    <location>
        <begin position="489"/>
        <end position="509"/>
    </location>
</feature>
<keyword evidence="5 9" id="KW-1133">Transmembrane helix</keyword>
<feature type="transmembrane region" description="Helical" evidence="9">
    <location>
        <begin position="187"/>
        <end position="206"/>
    </location>
</feature>
<feature type="transmembrane region" description="Helical" evidence="9">
    <location>
        <begin position="548"/>
        <end position="572"/>
    </location>
</feature>
<keyword evidence="6 9" id="KW-0472">Membrane</keyword>
<evidence type="ECO:0000313" key="10">
    <source>
        <dbReference type="EMBL" id="KAH7115234.1"/>
    </source>
</evidence>
<feature type="transmembrane region" description="Helical" evidence="9">
    <location>
        <begin position="272"/>
        <end position="291"/>
    </location>
</feature>
<evidence type="ECO:0000313" key="11">
    <source>
        <dbReference type="Proteomes" id="UP000700596"/>
    </source>
</evidence>
<dbReference type="FunFam" id="1.20.1250.20:FF:000085">
    <property type="entry name" value="MFS peptide transporter Ptr2"/>
    <property type="match status" value="1"/>
</dbReference>
<evidence type="ECO:0000256" key="6">
    <source>
        <dbReference type="ARBA" id="ARBA00023136"/>
    </source>
</evidence>
<dbReference type="GO" id="GO:0005886">
    <property type="term" value="C:plasma membrane"/>
    <property type="evidence" value="ECO:0007669"/>
    <property type="project" value="UniProtKB-ARBA"/>
</dbReference>
<dbReference type="Proteomes" id="UP000700596">
    <property type="component" value="Unassembled WGS sequence"/>
</dbReference>
<feature type="transmembrane region" description="Helical" evidence="9">
    <location>
        <begin position="426"/>
        <end position="448"/>
    </location>
</feature>
<name>A0A9P9ID00_9PLEO</name>
<dbReference type="InterPro" id="IPR018456">
    <property type="entry name" value="PTR2_symporter_CS"/>
</dbReference>
<dbReference type="Gene3D" id="1.20.1250.20">
    <property type="entry name" value="MFS general substrate transporter like domains"/>
    <property type="match status" value="1"/>
</dbReference>
<evidence type="ECO:0000256" key="9">
    <source>
        <dbReference type="SAM" id="Phobius"/>
    </source>
</evidence>
<sequence>MTSPWDISGRGGRGAYASVAQTDDANVELTTHGKEVESRRSSQGEHDHLQGTTHSHDLDDEGPTINELATLPRVADKLPWGAFLVAIVELCERFAYYGLSGPFQNYMANKYHDPNGLPGAIGLAQSGATALSNFFQFWCYLTPILGAIIADQFLGKYTTIKYFSIVYMVGIVILFLTSLPVSIENGAAFPGLIAAMIVIGLGTGGIKSNVSPMIAEQVRTTKAFVKITSKGRKVIVDPEVTVQRIYMVFYMCINVGSISAILTTTLELHVGFWSAYLLPLAMFCVGFVVLVSGRKRYVIRPPQGGVIGNCFKALWIAVRNNFDLEKARPSLQNNRSLRNKITWTDDFVDELKTALVACKVFLFFPIYWLTYSQMMNNFISQAGQMELHGLPNDILPNIDPITIIILIPLLDRLIYPFLRTKLRLTLAPMTRITCGFLIASLAMAYAAILQSRIYAAPPCYTTPSHCAAAKISTDKYLPNRIHVAWQTPAYILIALSEILASITGLEFAYTKAPESMKSFIMSLFLLTSAFGSALGILVAPFARDPYLVWLYAGLAVMALGAGGVFWWLFGGMDGKELAERRRRRVESAEEGVELVERKSDGEGG</sequence>
<reference evidence="10" key="1">
    <citation type="journal article" date="2021" name="Nat. Commun.">
        <title>Genetic determinants of endophytism in the Arabidopsis root mycobiome.</title>
        <authorList>
            <person name="Mesny F."/>
            <person name="Miyauchi S."/>
            <person name="Thiergart T."/>
            <person name="Pickel B."/>
            <person name="Atanasova L."/>
            <person name="Karlsson M."/>
            <person name="Huettel B."/>
            <person name="Barry K.W."/>
            <person name="Haridas S."/>
            <person name="Chen C."/>
            <person name="Bauer D."/>
            <person name="Andreopoulos W."/>
            <person name="Pangilinan J."/>
            <person name="LaButti K."/>
            <person name="Riley R."/>
            <person name="Lipzen A."/>
            <person name="Clum A."/>
            <person name="Drula E."/>
            <person name="Henrissat B."/>
            <person name="Kohler A."/>
            <person name="Grigoriev I.V."/>
            <person name="Martin F.M."/>
            <person name="Hacquard S."/>
        </authorList>
    </citation>
    <scope>NUCLEOTIDE SEQUENCE</scope>
    <source>
        <strain evidence="10">MPI-CAGE-CH-0243</strain>
    </source>
</reference>
<evidence type="ECO:0000256" key="1">
    <source>
        <dbReference type="ARBA" id="ARBA00004141"/>
    </source>
</evidence>
<dbReference type="GO" id="GO:0071916">
    <property type="term" value="F:dipeptide transmembrane transporter activity"/>
    <property type="evidence" value="ECO:0007669"/>
    <property type="project" value="UniProtKB-ARBA"/>
</dbReference>
<keyword evidence="11" id="KW-1185">Reference proteome</keyword>
<comment type="similarity">
    <text evidence="2 7">Belongs to the major facilitator superfamily. Proton-dependent oligopeptide transporter (POT/PTR) (TC 2.A.17) family.</text>
</comment>
<evidence type="ECO:0000256" key="5">
    <source>
        <dbReference type="ARBA" id="ARBA00022989"/>
    </source>
</evidence>